<protein>
    <submittedName>
        <fullName evidence="1">UvrABC system protein B</fullName>
    </submittedName>
</protein>
<dbReference type="AlphaFoldDB" id="A0A5A7QIY2"/>
<evidence type="ECO:0000313" key="2">
    <source>
        <dbReference type="Proteomes" id="UP000325081"/>
    </source>
</evidence>
<evidence type="ECO:0000313" key="1">
    <source>
        <dbReference type="EMBL" id="GER45285.1"/>
    </source>
</evidence>
<dbReference type="OrthoDB" id="10562671at2759"/>
<sequence>MGRAAIVIYGEDVLLLGDHVAEAPARGVFEGDARGLLAKDSVDIISVVELVIEAIRNLDGLVRVAVLDDDQMVGFEEGPPHLEEVEVADSRDHDVELVFQRWGHGGEEKSVFWE</sequence>
<dbReference type="EMBL" id="BKCP01007181">
    <property type="protein sequence ID" value="GER45285.1"/>
    <property type="molecule type" value="Genomic_DNA"/>
</dbReference>
<name>A0A5A7QIY2_STRAF</name>
<accession>A0A5A7QIY2</accession>
<gene>
    <name evidence="1" type="ORF">STAS_22211</name>
</gene>
<proteinExistence type="predicted"/>
<organism evidence="1 2">
    <name type="scientific">Striga asiatica</name>
    <name type="common">Asiatic witchweed</name>
    <name type="synonym">Buchnera asiatica</name>
    <dbReference type="NCBI Taxonomy" id="4170"/>
    <lineage>
        <taxon>Eukaryota</taxon>
        <taxon>Viridiplantae</taxon>
        <taxon>Streptophyta</taxon>
        <taxon>Embryophyta</taxon>
        <taxon>Tracheophyta</taxon>
        <taxon>Spermatophyta</taxon>
        <taxon>Magnoliopsida</taxon>
        <taxon>eudicotyledons</taxon>
        <taxon>Gunneridae</taxon>
        <taxon>Pentapetalae</taxon>
        <taxon>asterids</taxon>
        <taxon>lamiids</taxon>
        <taxon>Lamiales</taxon>
        <taxon>Orobanchaceae</taxon>
        <taxon>Buchnereae</taxon>
        <taxon>Striga</taxon>
    </lineage>
</organism>
<reference evidence="2" key="1">
    <citation type="journal article" date="2019" name="Curr. Biol.">
        <title>Genome Sequence of Striga asiatica Provides Insight into the Evolution of Plant Parasitism.</title>
        <authorList>
            <person name="Yoshida S."/>
            <person name="Kim S."/>
            <person name="Wafula E.K."/>
            <person name="Tanskanen J."/>
            <person name="Kim Y.M."/>
            <person name="Honaas L."/>
            <person name="Yang Z."/>
            <person name="Spallek T."/>
            <person name="Conn C.E."/>
            <person name="Ichihashi Y."/>
            <person name="Cheong K."/>
            <person name="Cui S."/>
            <person name="Der J.P."/>
            <person name="Gundlach H."/>
            <person name="Jiao Y."/>
            <person name="Hori C."/>
            <person name="Ishida J.K."/>
            <person name="Kasahara H."/>
            <person name="Kiba T."/>
            <person name="Kim M.S."/>
            <person name="Koo N."/>
            <person name="Laohavisit A."/>
            <person name="Lee Y.H."/>
            <person name="Lumba S."/>
            <person name="McCourt P."/>
            <person name="Mortimer J.C."/>
            <person name="Mutuku J.M."/>
            <person name="Nomura T."/>
            <person name="Sasaki-Sekimoto Y."/>
            <person name="Seto Y."/>
            <person name="Wang Y."/>
            <person name="Wakatake T."/>
            <person name="Sakakibara H."/>
            <person name="Demura T."/>
            <person name="Yamaguchi S."/>
            <person name="Yoneyama K."/>
            <person name="Manabe R.I."/>
            <person name="Nelson D.C."/>
            <person name="Schulman A.H."/>
            <person name="Timko M.P."/>
            <person name="dePamphilis C.W."/>
            <person name="Choi D."/>
            <person name="Shirasu K."/>
        </authorList>
    </citation>
    <scope>NUCLEOTIDE SEQUENCE [LARGE SCALE GENOMIC DNA]</scope>
    <source>
        <strain evidence="2">cv. UVA1</strain>
    </source>
</reference>
<comment type="caution">
    <text evidence="1">The sequence shown here is derived from an EMBL/GenBank/DDBJ whole genome shotgun (WGS) entry which is preliminary data.</text>
</comment>
<dbReference type="Proteomes" id="UP000325081">
    <property type="component" value="Unassembled WGS sequence"/>
</dbReference>
<keyword evidence="2" id="KW-1185">Reference proteome</keyword>